<sequence>MWTLLVLAYLPVALPIPISPASTTDCTRLILDSTSSTFDWTSPAALELAQDCLLSSTPPKDTCVFYTSGDRDNAIRFATQFDKRTIYDVYPPRHFDKSLYLASQWYGNGHLRSVFRVTSRAYAISCSGAAALVTPKDEKSCLSSIWWTDEYDAIKNRISKITELSQASLVGKVDGVWQWLIGSIGKMAVEGAQVSGWEASVESAEGQGQEKSGWKRMLVQGLQGIALQAVGQADDIGSPREKSASIEGFGTVAEEWAVAVVHCGLRKGYGGPGSSVGDLPTAGMSQCACV</sequence>
<evidence type="ECO:0000313" key="3">
    <source>
        <dbReference type="Proteomes" id="UP001345013"/>
    </source>
</evidence>
<dbReference type="EMBL" id="JAVRRG010000150">
    <property type="protein sequence ID" value="KAK5080442.1"/>
    <property type="molecule type" value="Genomic_DNA"/>
</dbReference>
<organism evidence="2 3">
    <name type="scientific">Lithohypha guttulata</name>
    <dbReference type="NCBI Taxonomy" id="1690604"/>
    <lineage>
        <taxon>Eukaryota</taxon>
        <taxon>Fungi</taxon>
        <taxon>Dikarya</taxon>
        <taxon>Ascomycota</taxon>
        <taxon>Pezizomycotina</taxon>
        <taxon>Eurotiomycetes</taxon>
        <taxon>Chaetothyriomycetidae</taxon>
        <taxon>Chaetothyriales</taxon>
        <taxon>Trichomeriaceae</taxon>
        <taxon>Lithohypha</taxon>
    </lineage>
</organism>
<gene>
    <name evidence="2" type="ORF">LTR24_008536</name>
</gene>
<dbReference type="Proteomes" id="UP001345013">
    <property type="component" value="Unassembled WGS sequence"/>
</dbReference>
<comment type="caution">
    <text evidence="2">The sequence shown here is derived from an EMBL/GenBank/DDBJ whole genome shotgun (WGS) entry which is preliminary data.</text>
</comment>
<reference evidence="2 3" key="1">
    <citation type="submission" date="2023-08" db="EMBL/GenBank/DDBJ databases">
        <title>Black Yeasts Isolated from many extreme environments.</title>
        <authorList>
            <person name="Coleine C."/>
            <person name="Stajich J.E."/>
            <person name="Selbmann L."/>
        </authorList>
    </citation>
    <scope>NUCLEOTIDE SEQUENCE [LARGE SCALE GENOMIC DNA]</scope>
    <source>
        <strain evidence="2 3">CCFEE 5885</strain>
    </source>
</reference>
<proteinExistence type="predicted"/>
<evidence type="ECO:0000313" key="2">
    <source>
        <dbReference type="EMBL" id="KAK5080442.1"/>
    </source>
</evidence>
<evidence type="ECO:0000256" key="1">
    <source>
        <dbReference type="SAM" id="SignalP"/>
    </source>
</evidence>
<feature type="signal peptide" evidence="1">
    <location>
        <begin position="1"/>
        <end position="15"/>
    </location>
</feature>
<name>A0ABR0JZS4_9EURO</name>
<accession>A0ABR0JZS4</accession>
<keyword evidence="3" id="KW-1185">Reference proteome</keyword>
<feature type="chain" id="PRO_5045593642" evidence="1">
    <location>
        <begin position="16"/>
        <end position="290"/>
    </location>
</feature>
<keyword evidence="1" id="KW-0732">Signal</keyword>
<protein>
    <submittedName>
        <fullName evidence="2">Uncharacterized protein</fullName>
    </submittedName>
</protein>